<sequence>MSPYLKLLLVVLLSVGVSACGKSGRKSKPVIGAESSATQQIELKSADNKPKVVDEGDKVKEEELTALDHETALLPPKIDDNPEKLLGIDAQQLVEILGDPSLIRNESPAEIWQYSTKSCVLDLVLYDAKTTYIEARDEHVRPMDSRKCLRILLLSRKN</sequence>
<name>A0ABW5BI61_9PROT</name>
<protein>
    <recommendedName>
        <fullName evidence="3">Lipoprotein SmpA/OmlA domain-containing protein</fullName>
    </recommendedName>
</protein>
<evidence type="ECO:0008006" key="3">
    <source>
        <dbReference type="Google" id="ProtNLM"/>
    </source>
</evidence>
<dbReference type="Proteomes" id="UP001597294">
    <property type="component" value="Unassembled WGS sequence"/>
</dbReference>
<proteinExistence type="predicted"/>
<accession>A0ABW5BI61</accession>
<dbReference type="RefSeq" id="WP_380249308.1">
    <property type="nucleotide sequence ID" value="NZ_JBHUII010000001.1"/>
</dbReference>
<organism evidence="1 2">
    <name type="scientific">Kiloniella antarctica</name>
    <dbReference type="NCBI Taxonomy" id="1550907"/>
    <lineage>
        <taxon>Bacteria</taxon>
        <taxon>Pseudomonadati</taxon>
        <taxon>Pseudomonadota</taxon>
        <taxon>Alphaproteobacteria</taxon>
        <taxon>Rhodospirillales</taxon>
        <taxon>Kiloniellaceae</taxon>
        <taxon>Kiloniella</taxon>
    </lineage>
</organism>
<dbReference type="EMBL" id="JBHUII010000001">
    <property type="protein sequence ID" value="MFD2205095.1"/>
    <property type="molecule type" value="Genomic_DNA"/>
</dbReference>
<gene>
    <name evidence="1" type="ORF">ACFSKO_05720</name>
</gene>
<evidence type="ECO:0000313" key="2">
    <source>
        <dbReference type="Proteomes" id="UP001597294"/>
    </source>
</evidence>
<comment type="caution">
    <text evidence="1">The sequence shown here is derived from an EMBL/GenBank/DDBJ whole genome shotgun (WGS) entry which is preliminary data.</text>
</comment>
<keyword evidence="2" id="KW-1185">Reference proteome</keyword>
<dbReference type="PROSITE" id="PS51257">
    <property type="entry name" value="PROKAR_LIPOPROTEIN"/>
    <property type="match status" value="1"/>
</dbReference>
<evidence type="ECO:0000313" key="1">
    <source>
        <dbReference type="EMBL" id="MFD2205095.1"/>
    </source>
</evidence>
<reference evidence="2" key="1">
    <citation type="journal article" date="2019" name="Int. J. Syst. Evol. Microbiol.">
        <title>The Global Catalogue of Microorganisms (GCM) 10K type strain sequencing project: providing services to taxonomists for standard genome sequencing and annotation.</title>
        <authorList>
            <consortium name="The Broad Institute Genomics Platform"/>
            <consortium name="The Broad Institute Genome Sequencing Center for Infectious Disease"/>
            <person name="Wu L."/>
            <person name="Ma J."/>
        </authorList>
    </citation>
    <scope>NUCLEOTIDE SEQUENCE [LARGE SCALE GENOMIC DNA]</scope>
    <source>
        <strain evidence="2">CGMCC 4.7192</strain>
    </source>
</reference>